<gene>
    <name evidence="1" type="ORF">GCM10010521_36860</name>
</gene>
<accession>A0ABP6NF65</accession>
<organism evidence="1 2">
    <name type="scientific">Streptomyces rameus</name>
    <dbReference type="NCBI Taxonomy" id="68261"/>
    <lineage>
        <taxon>Bacteria</taxon>
        <taxon>Bacillati</taxon>
        <taxon>Actinomycetota</taxon>
        <taxon>Actinomycetes</taxon>
        <taxon>Kitasatosporales</taxon>
        <taxon>Streptomycetaceae</taxon>
        <taxon>Streptomyces</taxon>
    </lineage>
</organism>
<protein>
    <submittedName>
        <fullName evidence="1">Uncharacterized protein</fullName>
    </submittedName>
</protein>
<reference evidence="2" key="1">
    <citation type="journal article" date="2019" name="Int. J. Syst. Evol. Microbiol.">
        <title>The Global Catalogue of Microorganisms (GCM) 10K type strain sequencing project: providing services to taxonomists for standard genome sequencing and annotation.</title>
        <authorList>
            <consortium name="The Broad Institute Genomics Platform"/>
            <consortium name="The Broad Institute Genome Sequencing Center for Infectious Disease"/>
            <person name="Wu L."/>
            <person name="Ma J."/>
        </authorList>
    </citation>
    <scope>NUCLEOTIDE SEQUENCE [LARGE SCALE GENOMIC DNA]</scope>
    <source>
        <strain evidence="2">JCM 11574</strain>
    </source>
</reference>
<comment type="caution">
    <text evidence="1">The sequence shown here is derived from an EMBL/GenBank/DDBJ whole genome shotgun (WGS) entry which is preliminary data.</text>
</comment>
<dbReference type="EMBL" id="BAAAVM010000042">
    <property type="protein sequence ID" value="GAA3146331.1"/>
    <property type="molecule type" value="Genomic_DNA"/>
</dbReference>
<name>A0ABP6NF65_9ACTN</name>
<dbReference type="Proteomes" id="UP001500893">
    <property type="component" value="Unassembled WGS sequence"/>
</dbReference>
<evidence type="ECO:0000313" key="1">
    <source>
        <dbReference type="EMBL" id="GAA3146331.1"/>
    </source>
</evidence>
<sequence length="56" mass="5997">MPETGVPEGERRGAAWGAAVRGRRGIGAVSARDRFRAGDDRTGQAFFQSPQPVVLK</sequence>
<evidence type="ECO:0000313" key="2">
    <source>
        <dbReference type="Proteomes" id="UP001500893"/>
    </source>
</evidence>
<proteinExistence type="predicted"/>
<keyword evidence="2" id="KW-1185">Reference proteome</keyword>